<feature type="region of interest" description="Disordered" evidence="1">
    <location>
        <begin position="1"/>
        <end position="36"/>
    </location>
</feature>
<organism evidence="2 3">
    <name type="scientific">Schizosaccharomyces japonicus (strain yFS275 / FY16936)</name>
    <name type="common">Fission yeast</name>
    <dbReference type="NCBI Taxonomy" id="402676"/>
    <lineage>
        <taxon>Eukaryota</taxon>
        <taxon>Fungi</taxon>
        <taxon>Dikarya</taxon>
        <taxon>Ascomycota</taxon>
        <taxon>Taphrinomycotina</taxon>
        <taxon>Schizosaccharomycetes</taxon>
        <taxon>Schizosaccharomycetales</taxon>
        <taxon>Schizosaccharomycetaceae</taxon>
        <taxon>Schizosaccharomyces</taxon>
    </lineage>
</organism>
<proteinExistence type="predicted"/>
<protein>
    <submittedName>
        <fullName evidence="2">Leydig cell tumor protein</fullName>
    </submittedName>
</protein>
<dbReference type="OrthoDB" id="5322328at2759"/>
<evidence type="ECO:0000313" key="3">
    <source>
        <dbReference type="Proteomes" id="UP000001744"/>
    </source>
</evidence>
<keyword evidence="3" id="KW-1185">Reference proteome</keyword>
<dbReference type="RefSeq" id="XP_002175314.1">
    <property type="nucleotide sequence ID" value="XM_002175278.2"/>
</dbReference>
<dbReference type="InterPro" id="IPR019034">
    <property type="entry name" value="UPF0390"/>
</dbReference>
<accession>B6K667</accession>
<dbReference type="JaponicusDB" id="SJAG_04195"/>
<dbReference type="GeneID" id="7050590"/>
<name>B6K667_SCHJY</name>
<sequence length="92" mass="10216">MAQGEMKKNSTFAAKKQRQTKKAKNPKKGARFCAPKRPAAVKDHLVNKAFTKALNVKNEKMFAGVAKQQSDKLTIMKALSEAGAKELDKKKR</sequence>
<dbReference type="HOGENOM" id="CLU_2400938_0_0_1"/>
<dbReference type="Proteomes" id="UP000001744">
    <property type="component" value="Unassembled WGS sequence"/>
</dbReference>
<evidence type="ECO:0000256" key="1">
    <source>
        <dbReference type="SAM" id="MobiDB-lite"/>
    </source>
</evidence>
<reference evidence="2 3" key="1">
    <citation type="journal article" date="2011" name="Science">
        <title>Comparative functional genomics of the fission yeasts.</title>
        <authorList>
            <person name="Rhind N."/>
            <person name="Chen Z."/>
            <person name="Yassour M."/>
            <person name="Thompson D.A."/>
            <person name="Haas B.J."/>
            <person name="Habib N."/>
            <person name="Wapinski I."/>
            <person name="Roy S."/>
            <person name="Lin M.F."/>
            <person name="Heiman D.I."/>
            <person name="Young S.K."/>
            <person name="Furuya K."/>
            <person name="Guo Y."/>
            <person name="Pidoux A."/>
            <person name="Chen H.M."/>
            <person name="Robbertse B."/>
            <person name="Goldberg J.M."/>
            <person name="Aoki K."/>
            <person name="Bayne E.H."/>
            <person name="Berlin A.M."/>
            <person name="Desjardins C.A."/>
            <person name="Dobbs E."/>
            <person name="Dukaj L."/>
            <person name="Fan L."/>
            <person name="FitzGerald M.G."/>
            <person name="French C."/>
            <person name="Gujja S."/>
            <person name="Hansen K."/>
            <person name="Keifenheim D."/>
            <person name="Levin J.Z."/>
            <person name="Mosher R.A."/>
            <person name="Mueller C.A."/>
            <person name="Pfiffner J."/>
            <person name="Priest M."/>
            <person name="Russ C."/>
            <person name="Smialowska A."/>
            <person name="Swoboda P."/>
            <person name="Sykes S.M."/>
            <person name="Vaughn M."/>
            <person name="Vengrova S."/>
            <person name="Yoder R."/>
            <person name="Zeng Q."/>
            <person name="Allshire R."/>
            <person name="Baulcombe D."/>
            <person name="Birren B.W."/>
            <person name="Brown W."/>
            <person name="Ekwall K."/>
            <person name="Kellis M."/>
            <person name="Leatherwood J."/>
            <person name="Levin H."/>
            <person name="Margalit H."/>
            <person name="Martienssen R."/>
            <person name="Nieduszynski C.A."/>
            <person name="Spatafora J.W."/>
            <person name="Friedman N."/>
            <person name="Dalgaard J.Z."/>
            <person name="Baumann P."/>
            <person name="Niki H."/>
            <person name="Regev A."/>
            <person name="Nusbaum C."/>
        </authorList>
    </citation>
    <scope>NUCLEOTIDE SEQUENCE [LARGE SCALE GENOMIC DNA]</scope>
    <source>
        <strain evidence="3">yFS275 / FY16936</strain>
    </source>
</reference>
<dbReference type="EMBL" id="KE651167">
    <property type="protein sequence ID" value="EEB09021.1"/>
    <property type="molecule type" value="Genomic_DNA"/>
</dbReference>
<dbReference type="AlphaFoldDB" id="B6K667"/>
<dbReference type="Pfam" id="PF09495">
    <property type="entry name" value="DUF2462"/>
    <property type="match status" value="1"/>
</dbReference>
<gene>
    <name evidence="2" type="ORF">SJAG_04195</name>
</gene>
<dbReference type="OMA" id="KGARYCA"/>
<dbReference type="VEuPathDB" id="FungiDB:SJAG_04195"/>
<feature type="compositionally biased region" description="Basic residues" evidence="1">
    <location>
        <begin position="15"/>
        <end position="30"/>
    </location>
</feature>
<evidence type="ECO:0000313" key="2">
    <source>
        <dbReference type="EMBL" id="EEB09021.1"/>
    </source>
</evidence>